<evidence type="ECO:0000256" key="2">
    <source>
        <dbReference type="ARBA" id="ARBA00008724"/>
    </source>
</evidence>
<gene>
    <name evidence="6" type="ORF">LTR25_002344</name>
</gene>
<dbReference type="InterPro" id="IPR002876">
    <property type="entry name" value="Transcrip_reg_TACO1-like"/>
</dbReference>
<evidence type="ECO:0000313" key="6">
    <source>
        <dbReference type="EMBL" id="KAK5542459.1"/>
    </source>
</evidence>
<dbReference type="Proteomes" id="UP001345827">
    <property type="component" value="Unassembled WGS sequence"/>
</dbReference>
<organism evidence="6 7">
    <name type="scientific">Vermiconidia calcicola</name>
    <dbReference type="NCBI Taxonomy" id="1690605"/>
    <lineage>
        <taxon>Eukaryota</taxon>
        <taxon>Fungi</taxon>
        <taxon>Dikarya</taxon>
        <taxon>Ascomycota</taxon>
        <taxon>Pezizomycotina</taxon>
        <taxon>Dothideomycetes</taxon>
        <taxon>Dothideomycetidae</taxon>
        <taxon>Mycosphaerellales</taxon>
        <taxon>Extremaceae</taxon>
        <taxon>Vermiconidia</taxon>
    </lineage>
</organism>
<dbReference type="InterPro" id="IPR049083">
    <property type="entry name" value="TACO1_YebC_N"/>
</dbReference>
<dbReference type="PANTHER" id="PTHR12532:SF0">
    <property type="entry name" value="TRANSLATIONAL ACTIVATOR OF CYTOCHROME C OXIDASE 1"/>
    <property type="match status" value="1"/>
</dbReference>
<feature type="compositionally biased region" description="Polar residues" evidence="3">
    <location>
        <begin position="56"/>
        <end position="65"/>
    </location>
</feature>
<feature type="domain" description="TACO1/YebC-like second and third" evidence="4">
    <location>
        <begin position="147"/>
        <end position="304"/>
    </location>
</feature>
<dbReference type="EMBL" id="JAXLQG010000003">
    <property type="protein sequence ID" value="KAK5542459.1"/>
    <property type="molecule type" value="Genomic_DNA"/>
</dbReference>
<comment type="caution">
    <text evidence="6">The sequence shown here is derived from an EMBL/GenBank/DDBJ whole genome shotgun (WGS) entry which is preliminary data.</text>
</comment>
<evidence type="ECO:0000313" key="7">
    <source>
        <dbReference type="Proteomes" id="UP001345827"/>
    </source>
</evidence>
<dbReference type="AlphaFoldDB" id="A0AAV9QIS3"/>
<comment type="subcellular location">
    <subcellularLocation>
        <location evidence="1">Mitochondrion</location>
    </subcellularLocation>
</comment>
<dbReference type="InterPro" id="IPR048300">
    <property type="entry name" value="TACO1_YebC-like_2nd/3rd_dom"/>
</dbReference>
<evidence type="ECO:0000256" key="1">
    <source>
        <dbReference type="ARBA" id="ARBA00004173"/>
    </source>
</evidence>
<proteinExistence type="inferred from homology"/>
<protein>
    <recommendedName>
        <fullName evidence="8">DUF28 domain-containing protein</fullName>
    </recommendedName>
</protein>
<dbReference type="SUPFAM" id="SSF75625">
    <property type="entry name" value="YebC-like"/>
    <property type="match status" value="1"/>
</dbReference>
<dbReference type="GO" id="GO:0005739">
    <property type="term" value="C:mitochondrion"/>
    <property type="evidence" value="ECO:0007669"/>
    <property type="project" value="UniProtKB-SubCell"/>
</dbReference>
<keyword evidence="7" id="KW-1185">Reference proteome</keyword>
<feature type="domain" description="TACO1/YebC-like N-terminal" evidence="5">
    <location>
        <begin position="68"/>
        <end position="139"/>
    </location>
</feature>
<evidence type="ECO:0000256" key="3">
    <source>
        <dbReference type="SAM" id="MobiDB-lite"/>
    </source>
</evidence>
<evidence type="ECO:0000259" key="4">
    <source>
        <dbReference type="Pfam" id="PF01709"/>
    </source>
</evidence>
<dbReference type="Gene3D" id="1.10.10.200">
    <property type="match status" value="1"/>
</dbReference>
<evidence type="ECO:0008006" key="8">
    <source>
        <dbReference type="Google" id="ProtNLM"/>
    </source>
</evidence>
<dbReference type="InterPro" id="IPR026564">
    <property type="entry name" value="Transcrip_reg_TACO1-like_dom3"/>
</dbReference>
<feature type="region of interest" description="Disordered" evidence="3">
    <location>
        <begin position="51"/>
        <end position="85"/>
    </location>
</feature>
<dbReference type="FunFam" id="1.10.10.200:FF:000002">
    <property type="entry name" value="Probable transcriptional regulatory protein CLM62_37755"/>
    <property type="match status" value="1"/>
</dbReference>
<dbReference type="InterPro" id="IPR017856">
    <property type="entry name" value="Integrase-like_N"/>
</dbReference>
<dbReference type="Pfam" id="PF01709">
    <property type="entry name" value="Transcrip_reg"/>
    <property type="match status" value="1"/>
</dbReference>
<feature type="compositionally biased region" description="Basic residues" evidence="3">
    <location>
        <begin position="66"/>
        <end position="77"/>
    </location>
</feature>
<evidence type="ECO:0000259" key="5">
    <source>
        <dbReference type="Pfam" id="PF20772"/>
    </source>
</evidence>
<accession>A0AAV9QIS3</accession>
<sequence length="307" mass="33664">MGPDLLRPRSLRLSLLSTWTPPQCPRAQGQALRFTPYHGRRHIHIHTHTHRLTKRPFSTTPSVHSGHNRWSKIKHDKAKTDARTSKLRTQLSSDIIIAVRLHGPNPTFNSRLSAAIAAAKKGQLSKSSIEHAILRGQGKSPSGLPLEPLLIEAMLPHGVAALIECQTDNKARTLQDIRLIVSKAGGTVTPTSFLFEKKGRIVFEEQSAIGVDEALEEAIEAGASDISMDGADNKLVVETPPDAVMDVAQRLQDKFGLRLDKAEVVYDPNEDSLVRLTAEQGEEVGKVLDALEEDPALQNLYVNATSQ</sequence>
<dbReference type="Gene3D" id="3.30.70.980">
    <property type="match status" value="2"/>
</dbReference>
<dbReference type="HAMAP" id="MF_00693">
    <property type="entry name" value="Transcrip_reg_TACO1"/>
    <property type="match status" value="1"/>
</dbReference>
<dbReference type="Pfam" id="PF20772">
    <property type="entry name" value="TACO1_YebC_N"/>
    <property type="match status" value="1"/>
</dbReference>
<dbReference type="PANTHER" id="PTHR12532">
    <property type="entry name" value="TRANSLATIONAL ACTIVATOR OF CYTOCHROME C OXIDASE 1"/>
    <property type="match status" value="1"/>
</dbReference>
<dbReference type="InterPro" id="IPR029072">
    <property type="entry name" value="YebC-like"/>
</dbReference>
<name>A0AAV9QIS3_9PEZI</name>
<reference evidence="6 7" key="1">
    <citation type="submission" date="2023-06" db="EMBL/GenBank/DDBJ databases">
        <title>Black Yeasts Isolated from many extreme environments.</title>
        <authorList>
            <person name="Coleine C."/>
            <person name="Stajich J.E."/>
            <person name="Selbmann L."/>
        </authorList>
    </citation>
    <scope>NUCLEOTIDE SEQUENCE [LARGE SCALE GENOMIC DNA]</scope>
    <source>
        <strain evidence="6 7">CCFEE 5887</strain>
    </source>
</reference>
<comment type="similarity">
    <text evidence="2">Belongs to the TACO1 family.</text>
</comment>